<dbReference type="AlphaFoldDB" id="A0A2D0KM16"/>
<organism evidence="1 2">
    <name type="scientific">Xenorhabdus stockiae</name>
    <dbReference type="NCBI Taxonomy" id="351614"/>
    <lineage>
        <taxon>Bacteria</taxon>
        <taxon>Pseudomonadati</taxon>
        <taxon>Pseudomonadota</taxon>
        <taxon>Gammaproteobacteria</taxon>
        <taxon>Enterobacterales</taxon>
        <taxon>Morganellaceae</taxon>
        <taxon>Xenorhabdus</taxon>
    </lineage>
</organism>
<evidence type="ECO:0000313" key="2">
    <source>
        <dbReference type="Proteomes" id="UP000222366"/>
    </source>
</evidence>
<evidence type="ECO:0008006" key="3">
    <source>
        <dbReference type="Google" id="ProtNLM"/>
    </source>
</evidence>
<dbReference type="Proteomes" id="UP000222366">
    <property type="component" value="Unassembled WGS sequence"/>
</dbReference>
<comment type="caution">
    <text evidence="1">The sequence shown here is derived from an EMBL/GenBank/DDBJ whole genome shotgun (WGS) entry which is preliminary data.</text>
</comment>
<evidence type="ECO:0000313" key="1">
    <source>
        <dbReference type="EMBL" id="PHM64446.1"/>
    </source>
</evidence>
<keyword evidence="2" id="KW-1185">Reference proteome</keyword>
<protein>
    <recommendedName>
        <fullName evidence="3">Phage protein</fullName>
    </recommendedName>
</protein>
<gene>
    <name evidence="1" type="ORF">Xsto_02981</name>
</gene>
<reference evidence="1 2" key="1">
    <citation type="journal article" date="2017" name="Nat. Microbiol.">
        <title>Natural product diversity associated with the nematode symbionts Photorhabdus and Xenorhabdus.</title>
        <authorList>
            <person name="Tobias N.J."/>
            <person name="Wolff H."/>
            <person name="Djahanschiri B."/>
            <person name="Grundmann F."/>
            <person name="Kronenwerth M."/>
            <person name="Shi Y.M."/>
            <person name="Simonyi S."/>
            <person name="Grun P."/>
            <person name="Shapiro-Ilan D."/>
            <person name="Pidot S.J."/>
            <person name="Stinear T.P."/>
            <person name="Ebersberger I."/>
            <person name="Bode H.B."/>
        </authorList>
    </citation>
    <scope>NUCLEOTIDE SEQUENCE [LARGE SCALE GENOMIC DNA]</scope>
    <source>
        <strain evidence="1 2">DSM 17904</strain>
    </source>
</reference>
<proteinExistence type="predicted"/>
<sequence length="237" mass="27053">MIVNGQLNQSQLKELKKAVNSLELPPKKRQRLLWRIAKYGVIQAAKRNVRNQQSPDGESWPARKGPWRKKMLRNLPKLLHIREMPEIGAVRLYLQGGRYRNGNNPVSAGLVGGVQQHGMRARVSRKSASDGNKTKTVDLTRKATIKQAKKLRDLGYQVKKGKRLRKPTIKEITEKMLFIKAGEKIRKLSGKAAKSAWTIDVPAREFLGLNDEEFMKVLARQLQAINYGWDVNAQNRR</sequence>
<dbReference type="RefSeq" id="WP_099125502.1">
    <property type="nucleotide sequence ID" value="NZ_CAWNRH010000103.1"/>
</dbReference>
<accession>A0A2D0KM16</accession>
<dbReference type="EMBL" id="NJAJ01000029">
    <property type="protein sequence ID" value="PHM64446.1"/>
    <property type="molecule type" value="Genomic_DNA"/>
</dbReference>
<name>A0A2D0KM16_9GAMM</name>